<protein>
    <recommendedName>
        <fullName evidence="3">Death domain-containing protein</fullName>
    </recommendedName>
</protein>
<dbReference type="GeneTree" id="ENSGT00940000155279"/>
<dbReference type="SMART" id="SM00005">
    <property type="entry name" value="DEATH"/>
    <property type="match status" value="1"/>
</dbReference>
<keyword evidence="1" id="KW-0677">Repeat</keyword>
<evidence type="ECO:0000256" key="2">
    <source>
        <dbReference type="ARBA" id="ARBA00023043"/>
    </source>
</evidence>
<organism evidence="4 5">
    <name type="scientific">Poecilia reticulata</name>
    <name type="common">Guppy</name>
    <name type="synonym">Acanthophacelus reticulatus</name>
    <dbReference type="NCBI Taxonomy" id="8081"/>
    <lineage>
        <taxon>Eukaryota</taxon>
        <taxon>Metazoa</taxon>
        <taxon>Chordata</taxon>
        <taxon>Craniata</taxon>
        <taxon>Vertebrata</taxon>
        <taxon>Euteleostomi</taxon>
        <taxon>Actinopterygii</taxon>
        <taxon>Neopterygii</taxon>
        <taxon>Teleostei</taxon>
        <taxon>Neoteleostei</taxon>
        <taxon>Acanthomorphata</taxon>
        <taxon>Ovalentaria</taxon>
        <taxon>Atherinomorphae</taxon>
        <taxon>Cyprinodontiformes</taxon>
        <taxon>Poeciliidae</taxon>
        <taxon>Poeciliinae</taxon>
        <taxon>Poecilia</taxon>
    </lineage>
</organism>
<feature type="domain" description="Death" evidence="3">
    <location>
        <begin position="33"/>
        <end position="115"/>
    </location>
</feature>
<dbReference type="FunFam" id="1.10.533.10:FF:000002">
    <property type="entry name" value="Ankyrin-3 isoform 2"/>
    <property type="match status" value="1"/>
</dbReference>
<dbReference type="InterPro" id="IPR051165">
    <property type="entry name" value="Multifunctional_ANK_Repeat"/>
</dbReference>
<evidence type="ECO:0000259" key="3">
    <source>
        <dbReference type="PROSITE" id="PS50017"/>
    </source>
</evidence>
<dbReference type="InterPro" id="IPR000488">
    <property type="entry name" value="Death_dom"/>
</dbReference>
<dbReference type="Proteomes" id="UP000242638">
    <property type="component" value="Unassembled WGS sequence"/>
</dbReference>
<name>A0A3P9QCK2_POERE</name>
<keyword evidence="2" id="KW-0040">ANK repeat</keyword>
<reference evidence="4" key="2">
    <citation type="submission" date="2025-08" db="UniProtKB">
        <authorList>
            <consortium name="Ensembl"/>
        </authorList>
    </citation>
    <scope>IDENTIFICATION</scope>
    <source>
        <strain evidence="4">Guanapo</strain>
    </source>
</reference>
<dbReference type="Ensembl" id="ENSPRET00000032242.1">
    <property type="protein sequence ID" value="ENSPREP00000031882.1"/>
    <property type="gene ID" value="ENSPREG00000021603.1"/>
</dbReference>
<dbReference type="Bgee" id="ENSPREG00000021603">
    <property type="expression patterns" value="Expressed in head and 1 other cell type or tissue"/>
</dbReference>
<proteinExistence type="predicted"/>
<dbReference type="PANTHER" id="PTHR24123:SF49">
    <property type="entry name" value="ANKYRIN-2-LIKE ISOFORM X1"/>
    <property type="match status" value="1"/>
</dbReference>
<dbReference type="Pfam" id="PF00531">
    <property type="entry name" value="Death"/>
    <property type="match status" value="1"/>
</dbReference>
<dbReference type="OMA" id="RINMIRI"/>
<evidence type="ECO:0000313" key="4">
    <source>
        <dbReference type="Ensembl" id="ENSPREP00000031882.1"/>
    </source>
</evidence>
<dbReference type="STRING" id="8081.ENSPREP00000031882"/>
<dbReference type="SUPFAM" id="SSF47986">
    <property type="entry name" value="DEATH domain"/>
    <property type="match status" value="1"/>
</dbReference>
<dbReference type="GO" id="GO:0007165">
    <property type="term" value="P:signal transduction"/>
    <property type="evidence" value="ECO:0007669"/>
    <property type="project" value="InterPro"/>
</dbReference>
<keyword evidence="5" id="KW-1185">Reference proteome</keyword>
<reference evidence="4" key="3">
    <citation type="submission" date="2025-09" db="UniProtKB">
        <authorList>
            <consortium name="Ensembl"/>
        </authorList>
    </citation>
    <scope>IDENTIFICATION</scope>
    <source>
        <strain evidence="4">Guanapo</strain>
    </source>
</reference>
<sequence length="171" mass="19781">MIPAACSKLILTTFSNVCLLSFEFLLFFTPYLNEQRLAIIADHLGFSWTELARELDFSEEKINMIRTENPNSLQDQSHALLNLWTVTEGNTESTLIKRLTKINRMDIVHLIETKINKSAEEETSSHTYAEIEQTLMLDHSEGVKSCHNFFLYFIQTSDFDIIKLVVELFNI</sequence>
<evidence type="ECO:0000256" key="1">
    <source>
        <dbReference type="ARBA" id="ARBA00022737"/>
    </source>
</evidence>
<dbReference type="PROSITE" id="PS50017">
    <property type="entry name" value="DEATH_DOMAIN"/>
    <property type="match status" value="1"/>
</dbReference>
<dbReference type="Gene3D" id="1.10.533.10">
    <property type="entry name" value="Death Domain, Fas"/>
    <property type="match status" value="1"/>
</dbReference>
<accession>A0A3P9QCK2</accession>
<reference evidence="5" key="1">
    <citation type="submission" date="2013-11" db="EMBL/GenBank/DDBJ databases">
        <title>The genomic landscape of the Guanapo guppy.</title>
        <authorList>
            <person name="Kuenstner A."/>
            <person name="Dreyer C."/>
        </authorList>
    </citation>
    <scope>NUCLEOTIDE SEQUENCE</scope>
    <source>
        <strain evidence="5">Guanapo</strain>
    </source>
</reference>
<dbReference type="InterPro" id="IPR011029">
    <property type="entry name" value="DEATH-like_dom_sf"/>
</dbReference>
<dbReference type="AlphaFoldDB" id="A0A3P9QCK2"/>
<dbReference type="PANTHER" id="PTHR24123">
    <property type="entry name" value="ANKYRIN REPEAT-CONTAINING"/>
    <property type="match status" value="1"/>
</dbReference>
<evidence type="ECO:0000313" key="5">
    <source>
        <dbReference type="Proteomes" id="UP000242638"/>
    </source>
</evidence>